<evidence type="ECO:0008006" key="3">
    <source>
        <dbReference type="Google" id="ProtNLM"/>
    </source>
</evidence>
<proteinExistence type="predicted"/>
<gene>
    <name evidence="1" type="ORF">L3556_14420</name>
</gene>
<name>A0ABT6F2L9_9SYNE</name>
<sequence length="161" mass="17787">MAGKGKPGNRSKLSAGMVDKLVDIIGQGHFQATAAKVVGIHKATLSEWLRVGREQGTGLQGELYSRLKDAEAQAEQAALSVILSDDDWKSKAWFLERRFPQRWCLQSRIENEAERQLKDMLSLILNNVTIEAKTEIVQILTGTNLLTCTKDTDAMIEGAFG</sequence>
<reference evidence="1" key="2">
    <citation type="submission" date="2022-01" db="EMBL/GenBank/DDBJ databases">
        <authorList>
            <person name="Zivanovic Y."/>
            <person name="Moreira D."/>
            <person name="Lopez-Garcia P."/>
        </authorList>
    </citation>
    <scope>NUCLEOTIDE SEQUENCE</scope>
    <source>
        <strain evidence="1">G9</strain>
    </source>
</reference>
<evidence type="ECO:0000313" key="1">
    <source>
        <dbReference type="EMBL" id="MDG2992115.1"/>
    </source>
</evidence>
<dbReference type="RefSeq" id="WP_277868041.1">
    <property type="nucleotide sequence ID" value="NZ_JAKKUT010000008.1"/>
</dbReference>
<accession>A0ABT6F2L9</accession>
<keyword evidence="2" id="KW-1185">Reference proteome</keyword>
<dbReference type="EMBL" id="JAKKUT010000008">
    <property type="protein sequence ID" value="MDG2992115.1"/>
    <property type="molecule type" value="Genomic_DNA"/>
</dbReference>
<dbReference type="Proteomes" id="UP001154265">
    <property type="component" value="Unassembled WGS sequence"/>
</dbReference>
<protein>
    <recommendedName>
        <fullName evidence="3">Transposase</fullName>
    </recommendedName>
</protein>
<organism evidence="1 2">
    <name type="scientific">Candidatus Synechococcus calcipolaris G9</name>
    <dbReference type="NCBI Taxonomy" id="1497997"/>
    <lineage>
        <taxon>Bacteria</taxon>
        <taxon>Bacillati</taxon>
        <taxon>Cyanobacteriota</taxon>
        <taxon>Cyanophyceae</taxon>
        <taxon>Synechococcales</taxon>
        <taxon>Synechococcaceae</taxon>
        <taxon>Synechococcus</taxon>
    </lineage>
</organism>
<evidence type="ECO:0000313" key="2">
    <source>
        <dbReference type="Proteomes" id="UP001154265"/>
    </source>
</evidence>
<reference evidence="1" key="1">
    <citation type="journal article" date="2022" name="Genome Biol. Evol.">
        <title>A New Gene Family Diagnostic for Intracellular Biomineralization of Amorphous Ca Carbonates by Cyanobacteria.</title>
        <authorList>
            <person name="Benzerara K."/>
            <person name="Duprat E."/>
            <person name="Bitard-Feildel T."/>
            <person name="Caumes G."/>
            <person name="Cassier-Chauvat C."/>
            <person name="Chauvat F."/>
            <person name="Dezi M."/>
            <person name="Diop S.I."/>
            <person name="Gaschignard G."/>
            <person name="Gorgen S."/>
            <person name="Gugger M."/>
            <person name="Lopez-Garcia P."/>
            <person name="Millet M."/>
            <person name="Skouri-Panet F."/>
            <person name="Moreira D."/>
            <person name="Callebaut I."/>
        </authorList>
    </citation>
    <scope>NUCLEOTIDE SEQUENCE</scope>
    <source>
        <strain evidence="1">G9</strain>
    </source>
</reference>
<comment type="caution">
    <text evidence="1">The sequence shown here is derived from an EMBL/GenBank/DDBJ whole genome shotgun (WGS) entry which is preliminary data.</text>
</comment>